<name>A0A0B7I8V5_9FLAO</name>
<proteinExistence type="predicted"/>
<organism evidence="1 2">
    <name type="scientific">Capnocytophaga canimorsus</name>
    <dbReference type="NCBI Taxonomy" id="28188"/>
    <lineage>
        <taxon>Bacteria</taxon>
        <taxon>Pseudomonadati</taxon>
        <taxon>Bacteroidota</taxon>
        <taxon>Flavobacteriia</taxon>
        <taxon>Flavobacteriales</taxon>
        <taxon>Flavobacteriaceae</taxon>
        <taxon>Capnocytophaga</taxon>
    </lineage>
</organism>
<dbReference type="Proteomes" id="UP000039370">
    <property type="component" value="Unassembled WGS sequence"/>
</dbReference>
<protein>
    <submittedName>
        <fullName evidence="1">Uncharacterized protein</fullName>
    </submittedName>
</protein>
<accession>A0A0B7I8V5</accession>
<dbReference type="AlphaFoldDB" id="A0A0B7I8V5"/>
<evidence type="ECO:0000313" key="2">
    <source>
        <dbReference type="Proteomes" id="UP000039370"/>
    </source>
</evidence>
<gene>
    <name evidence="1" type="ORF">CCAN11_1710014</name>
</gene>
<sequence length="37" mass="4308">MSVFTGILDYGDGGEFTRYYQYFTPNMGLYPNTFILD</sequence>
<evidence type="ECO:0000313" key="1">
    <source>
        <dbReference type="EMBL" id="CEN48396.1"/>
    </source>
</evidence>
<dbReference type="EMBL" id="CDOK01000081">
    <property type="protein sequence ID" value="CEN48396.1"/>
    <property type="molecule type" value="Genomic_DNA"/>
</dbReference>
<reference evidence="2" key="1">
    <citation type="submission" date="2015-01" db="EMBL/GenBank/DDBJ databases">
        <authorList>
            <person name="MANFREDI Pablo"/>
        </authorList>
    </citation>
    <scope>NUCLEOTIDE SEQUENCE [LARGE SCALE GENOMIC DNA]</scope>
    <source>
        <strain evidence="2">Cc11</strain>
    </source>
</reference>